<reference evidence="2 3" key="1">
    <citation type="submission" date="2021-06" db="EMBL/GenBank/DDBJ databases">
        <authorList>
            <person name="Sun Q."/>
            <person name="Li D."/>
        </authorList>
    </citation>
    <scope>NUCLEOTIDE SEQUENCE [LARGE SCALE GENOMIC DNA]</scope>
    <source>
        <strain evidence="2 3">MSJ-2</strain>
    </source>
</reference>
<dbReference type="Pfam" id="PF12682">
    <property type="entry name" value="Flavodoxin_4"/>
    <property type="match status" value="1"/>
</dbReference>
<proteinExistence type="predicted"/>
<feature type="domain" description="Flavodoxin-like" evidence="1">
    <location>
        <begin position="23"/>
        <end position="165"/>
    </location>
</feature>
<dbReference type="PANTHER" id="PTHR39201:SF1">
    <property type="entry name" value="FLAVODOXIN-LIKE DOMAIN-CONTAINING PROTEIN"/>
    <property type="match status" value="1"/>
</dbReference>
<dbReference type="Proteomes" id="UP000787672">
    <property type="component" value="Unassembled WGS sequence"/>
</dbReference>
<sequence>MASLIAFYSRADENYFGGAYRYISVGNTEKAARMIAELTGGDLFKIQQKVPYAADYQTCIAQAKKDLQAKARPELASWPEDLEQYDEIYLGYPNYWGTMPMAVYTFLEAFDWTGKAIHPFCTHEGSGLGRTEQDIAQAARGAVVAKGLAIQGSGVDISRSAIEKWCR</sequence>
<organism evidence="2 3">
    <name type="scientific">Dysosmobacter acutus</name>
    <dbReference type="NCBI Taxonomy" id="2841504"/>
    <lineage>
        <taxon>Bacteria</taxon>
        <taxon>Bacillati</taxon>
        <taxon>Bacillota</taxon>
        <taxon>Clostridia</taxon>
        <taxon>Eubacteriales</taxon>
        <taxon>Oscillospiraceae</taxon>
        <taxon>Dysosmobacter</taxon>
    </lineage>
</organism>
<name>A0ABS6FBE1_9FIRM</name>
<evidence type="ECO:0000259" key="1">
    <source>
        <dbReference type="Pfam" id="PF12682"/>
    </source>
</evidence>
<evidence type="ECO:0000313" key="3">
    <source>
        <dbReference type="Proteomes" id="UP000787672"/>
    </source>
</evidence>
<dbReference type="InterPro" id="IPR008254">
    <property type="entry name" value="Flavodoxin/NO_synth"/>
</dbReference>
<accession>A0ABS6FBE1</accession>
<gene>
    <name evidence="2" type="ORF">KQI82_11775</name>
</gene>
<dbReference type="EMBL" id="JAHLQN010000001">
    <property type="protein sequence ID" value="MBU5627589.1"/>
    <property type="molecule type" value="Genomic_DNA"/>
</dbReference>
<keyword evidence="3" id="KW-1185">Reference proteome</keyword>
<comment type="caution">
    <text evidence="2">The sequence shown here is derived from an EMBL/GenBank/DDBJ whole genome shotgun (WGS) entry which is preliminary data.</text>
</comment>
<dbReference type="PANTHER" id="PTHR39201">
    <property type="entry name" value="EXPORTED PROTEIN-RELATED"/>
    <property type="match status" value="1"/>
</dbReference>
<protein>
    <submittedName>
        <fullName evidence="2">Flavodoxin</fullName>
    </submittedName>
</protein>
<evidence type="ECO:0000313" key="2">
    <source>
        <dbReference type="EMBL" id="MBU5627589.1"/>
    </source>
</evidence>
<dbReference type="RefSeq" id="WP_216632940.1">
    <property type="nucleotide sequence ID" value="NZ_JAHLQN010000001.1"/>
</dbReference>